<organism evidence="1">
    <name type="scientific">marine metagenome</name>
    <dbReference type="NCBI Taxonomy" id="408172"/>
    <lineage>
        <taxon>unclassified sequences</taxon>
        <taxon>metagenomes</taxon>
        <taxon>ecological metagenomes</taxon>
    </lineage>
</organism>
<feature type="non-terminal residue" evidence="1">
    <location>
        <position position="1"/>
    </location>
</feature>
<gene>
    <name evidence="1" type="ORF">METZ01_LOCUS61520</name>
</gene>
<reference evidence="1" key="1">
    <citation type="submission" date="2018-05" db="EMBL/GenBank/DDBJ databases">
        <authorList>
            <person name="Lanie J.A."/>
            <person name="Ng W.-L."/>
            <person name="Kazmierczak K.M."/>
            <person name="Andrzejewski T.M."/>
            <person name="Davidsen T.M."/>
            <person name="Wayne K.J."/>
            <person name="Tettelin H."/>
            <person name="Glass J.I."/>
            <person name="Rusch D."/>
            <person name="Podicherti R."/>
            <person name="Tsui H.-C.T."/>
            <person name="Winkler M.E."/>
        </authorList>
    </citation>
    <scope>NUCLEOTIDE SEQUENCE</scope>
</reference>
<proteinExistence type="predicted"/>
<evidence type="ECO:0000313" key="1">
    <source>
        <dbReference type="EMBL" id="SVA08666.1"/>
    </source>
</evidence>
<accession>A0A381SXG5</accession>
<dbReference type="EMBL" id="UINC01003714">
    <property type="protein sequence ID" value="SVA08666.1"/>
    <property type="molecule type" value="Genomic_DNA"/>
</dbReference>
<sequence length="59" mass="6835">VEAKNLIYKCLKLLGGAEVLKTCQIERNEKSCINGLTNILRFYPTVEKTVWILDFFRNS</sequence>
<protein>
    <submittedName>
        <fullName evidence="1">Uncharacterized protein</fullName>
    </submittedName>
</protein>
<name>A0A381SXG5_9ZZZZ</name>
<dbReference type="AlphaFoldDB" id="A0A381SXG5"/>